<dbReference type="EMBL" id="KV875094">
    <property type="protein sequence ID" value="OIW33974.1"/>
    <property type="molecule type" value="Genomic_DNA"/>
</dbReference>
<evidence type="ECO:0000313" key="2">
    <source>
        <dbReference type="Proteomes" id="UP000182658"/>
    </source>
</evidence>
<protein>
    <submittedName>
        <fullName evidence="1">Uncharacterized protein</fullName>
    </submittedName>
</protein>
<dbReference type="AlphaFoldDB" id="A0A1J7J2I2"/>
<sequence>MLRDVQGVEKGHKGGERRGLNVMFQTSVAKCNNAAVAVKAFNIPNQPRMSRLEHCTDHGSVRIARQHVRASGTLHMQTRPSSTMARRRIHLERQGNERYSETISTGRRWKGIGDTTDRFSLRSHLPGSRLSRENLRLVFLRPGPGSAGDWMLS</sequence>
<gene>
    <name evidence="1" type="ORF">CONLIGDRAFT_203527</name>
</gene>
<organism evidence="1 2">
    <name type="scientific">Coniochaeta ligniaria NRRL 30616</name>
    <dbReference type="NCBI Taxonomy" id="1408157"/>
    <lineage>
        <taxon>Eukaryota</taxon>
        <taxon>Fungi</taxon>
        <taxon>Dikarya</taxon>
        <taxon>Ascomycota</taxon>
        <taxon>Pezizomycotina</taxon>
        <taxon>Sordariomycetes</taxon>
        <taxon>Sordariomycetidae</taxon>
        <taxon>Coniochaetales</taxon>
        <taxon>Coniochaetaceae</taxon>
        <taxon>Coniochaeta</taxon>
    </lineage>
</organism>
<name>A0A1J7J2I2_9PEZI</name>
<accession>A0A1J7J2I2</accession>
<dbReference type="InParanoid" id="A0A1J7J2I2"/>
<proteinExistence type="predicted"/>
<dbReference type="Proteomes" id="UP000182658">
    <property type="component" value="Unassembled WGS sequence"/>
</dbReference>
<keyword evidence="2" id="KW-1185">Reference proteome</keyword>
<evidence type="ECO:0000313" key="1">
    <source>
        <dbReference type="EMBL" id="OIW33974.1"/>
    </source>
</evidence>
<reference evidence="1 2" key="1">
    <citation type="submission" date="2016-10" db="EMBL/GenBank/DDBJ databases">
        <title>Draft genome sequence of Coniochaeta ligniaria NRRL30616, a lignocellulolytic fungus for bioabatement of inhibitors in plant biomass hydrolysates.</title>
        <authorList>
            <consortium name="DOE Joint Genome Institute"/>
            <person name="Jimenez D.J."/>
            <person name="Hector R.E."/>
            <person name="Riley R."/>
            <person name="Sun H."/>
            <person name="Grigoriev I.V."/>
            <person name="Van Elsas J.D."/>
            <person name="Nichols N.N."/>
        </authorList>
    </citation>
    <scope>NUCLEOTIDE SEQUENCE [LARGE SCALE GENOMIC DNA]</scope>
    <source>
        <strain evidence="1 2">NRRL 30616</strain>
    </source>
</reference>